<evidence type="ECO:0000256" key="1">
    <source>
        <dbReference type="ARBA" id="ARBA00004120"/>
    </source>
</evidence>
<gene>
    <name evidence="9" type="ORF">PV327_011425</name>
</gene>
<feature type="coiled-coil region" evidence="8">
    <location>
        <begin position="13"/>
        <end position="47"/>
    </location>
</feature>
<comment type="subcellular location">
    <subcellularLocation>
        <location evidence="1">Cytoplasm</location>
        <location evidence="1">Cytoskeleton</location>
        <location evidence="1">Cilium basal body</location>
    </subcellularLocation>
    <subcellularLocation>
        <location evidence="2">Cytoplasm</location>
        <location evidence="2">Cytoskeleton</location>
        <location evidence="2">Microtubule organizing center</location>
        <location evidence="2">Centrosome</location>
    </subcellularLocation>
</comment>
<dbReference type="GO" id="GO:0034451">
    <property type="term" value="C:centriolar satellite"/>
    <property type="evidence" value="ECO:0007669"/>
    <property type="project" value="TreeGrafter"/>
</dbReference>
<dbReference type="PANTHER" id="PTHR18879">
    <property type="entry name" value="CENTROSOMAL PROTEIN OF 290 KDA"/>
    <property type="match status" value="1"/>
</dbReference>
<protein>
    <submittedName>
        <fullName evidence="9">Uncharacterized protein</fullName>
    </submittedName>
</protein>
<reference evidence="9" key="2">
    <citation type="submission" date="2023-03" db="EMBL/GenBank/DDBJ databases">
        <authorList>
            <person name="Inwood S.N."/>
            <person name="Skelly J.G."/>
            <person name="Guhlin J."/>
            <person name="Harrop T.W.R."/>
            <person name="Goldson S.G."/>
            <person name="Dearden P.K."/>
        </authorList>
    </citation>
    <scope>NUCLEOTIDE SEQUENCE</scope>
    <source>
        <strain evidence="9">Lincoln</strain>
        <tissue evidence="9">Whole body</tissue>
    </source>
</reference>
<comment type="caution">
    <text evidence="9">The sequence shown here is derived from an EMBL/GenBank/DDBJ whole genome shotgun (WGS) entry which is preliminary data.</text>
</comment>
<reference evidence="9" key="1">
    <citation type="journal article" date="2023" name="bioRxiv">
        <title>Scaffold-level genome assemblies of two parasitoid biocontrol wasps reveal the parthenogenesis mechanism and an associated novel virus.</title>
        <authorList>
            <person name="Inwood S."/>
            <person name="Skelly J."/>
            <person name="Guhlin J."/>
            <person name="Harrop T."/>
            <person name="Goldson S."/>
            <person name="Dearden P."/>
        </authorList>
    </citation>
    <scope>NUCLEOTIDE SEQUENCE</scope>
    <source>
        <strain evidence="9">Lincoln</strain>
        <tissue evidence="9">Whole body</tissue>
    </source>
</reference>
<keyword evidence="5 8" id="KW-0175">Coiled coil</keyword>
<keyword evidence="4" id="KW-0970">Cilium biogenesis/degradation</keyword>
<evidence type="ECO:0000256" key="6">
    <source>
        <dbReference type="ARBA" id="ARBA00023212"/>
    </source>
</evidence>
<dbReference type="GO" id="GO:0097711">
    <property type="term" value="P:ciliary basal body-plasma membrane docking"/>
    <property type="evidence" value="ECO:0007669"/>
    <property type="project" value="TreeGrafter"/>
</dbReference>
<dbReference type="PANTHER" id="PTHR18879:SF20">
    <property type="entry name" value="CENTROSOMAL PROTEIN OF 290 KDA"/>
    <property type="match status" value="1"/>
</dbReference>
<evidence type="ECO:0000256" key="2">
    <source>
        <dbReference type="ARBA" id="ARBA00004300"/>
    </source>
</evidence>
<keyword evidence="10" id="KW-1185">Reference proteome</keyword>
<proteinExistence type="predicted"/>
<dbReference type="GO" id="GO:0035869">
    <property type="term" value="C:ciliary transition zone"/>
    <property type="evidence" value="ECO:0007669"/>
    <property type="project" value="TreeGrafter"/>
</dbReference>
<dbReference type="AlphaFoldDB" id="A0AA39C392"/>
<evidence type="ECO:0000256" key="7">
    <source>
        <dbReference type="ARBA" id="ARBA00023273"/>
    </source>
</evidence>
<accession>A0AA39C392</accession>
<feature type="non-terminal residue" evidence="9">
    <location>
        <position position="1"/>
    </location>
</feature>
<dbReference type="EMBL" id="JAQQBR010002414">
    <property type="protein sequence ID" value="KAK0157068.1"/>
    <property type="molecule type" value="Genomic_DNA"/>
</dbReference>
<keyword evidence="7" id="KW-0966">Cell projection</keyword>
<dbReference type="GO" id="GO:1905515">
    <property type="term" value="P:non-motile cilium assembly"/>
    <property type="evidence" value="ECO:0007669"/>
    <property type="project" value="TreeGrafter"/>
</dbReference>
<evidence type="ECO:0000313" key="10">
    <source>
        <dbReference type="Proteomes" id="UP001168972"/>
    </source>
</evidence>
<evidence type="ECO:0000256" key="8">
    <source>
        <dbReference type="SAM" id="Coils"/>
    </source>
</evidence>
<dbReference type="GO" id="GO:1905349">
    <property type="term" value="P:ciliary transition zone assembly"/>
    <property type="evidence" value="ECO:0007669"/>
    <property type="project" value="TreeGrafter"/>
</dbReference>
<evidence type="ECO:0000313" key="9">
    <source>
        <dbReference type="EMBL" id="KAK0157068.1"/>
    </source>
</evidence>
<keyword evidence="3" id="KW-0963">Cytoplasm</keyword>
<sequence>EKLGLSEDDEVSIEEVRLRYEKESETKRELIKRNELLEQENFDLKSDIRILKFKMSKLGENLNSTHETIDGLKNVNSPNISTKEQEILSPRSKYDMTEIQENIRIVIEENEALRKGMHEIMDSIRNQDGKSSVEVQSETLERLLEALDVRHVAGWYHPAMRLQERLNVVQGSNAELRNQLKQLSRKNLEKILRNQRTF</sequence>
<dbReference type="InterPro" id="IPR026201">
    <property type="entry name" value="Cep290"/>
</dbReference>
<evidence type="ECO:0000256" key="3">
    <source>
        <dbReference type="ARBA" id="ARBA00022490"/>
    </source>
</evidence>
<organism evidence="9 10">
    <name type="scientific">Microctonus hyperodae</name>
    <name type="common">Parasitoid wasp</name>
    <dbReference type="NCBI Taxonomy" id="165561"/>
    <lineage>
        <taxon>Eukaryota</taxon>
        <taxon>Metazoa</taxon>
        <taxon>Ecdysozoa</taxon>
        <taxon>Arthropoda</taxon>
        <taxon>Hexapoda</taxon>
        <taxon>Insecta</taxon>
        <taxon>Pterygota</taxon>
        <taxon>Neoptera</taxon>
        <taxon>Endopterygota</taxon>
        <taxon>Hymenoptera</taxon>
        <taxon>Apocrita</taxon>
        <taxon>Ichneumonoidea</taxon>
        <taxon>Braconidae</taxon>
        <taxon>Euphorinae</taxon>
        <taxon>Microctonus</taxon>
    </lineage>
</organism>
<evidence type="ECO:0000256" key="5">
    <source>
        <dbReference type="ARBA" id="ARBA00023054"/>
    </source>
</evidence>
<dbReference type="Proteomes" id="UP001168972">
    <property type="component" value="Unassembled WGS sequence"/>
</dbReference>
<feature type="coiled-coil region" evidence="8">
    <location>
        <begin position="159"/>
        <end position="193"/>
    </location>
</feature>
<name>A0AA39C392_MICHY</name>
<keyword evidence="6" id="KW-0206">Cytoskeleton</keyword>
<evidence type="ECO:0000256" key="4">
    <source>
        <dbReference type="ARBA" id="ARBA00022794"/>
    </source>
</evidence>